<sequence>MFVTSIAARRKLRRNSDLHIFACKQAEAKQIRRISLTTVQQPESVIKRLGARIRRLFVGWEPLIQDFKMNENIKDDENDNSDSDSNGGEDFREKVNLNDISDILELRYKTIILKILACYYI</sequence>
<dbReference type="EMBL" id="CAJOBC010005598">
    <property type="protein sequence ID" value="CAF3869221.1"/>
    <property type="molecule type" value="Genomic_DNA"/>
</dbReference>
<accession>A0A814PGK3</accession>
<evidence type="ECO:0000313" key="2">
    <source>
        <dbReference type="EMBL" id="CAF1104572.1"/>
    </source>
</evidence>
<dbReference type="AlphaFoldDB" id="A0A814PGK3"/>
<dbReference type="Proteomes" id="UP000663829">
    <property type="component" value="Unassembled WGS sequence"/>
</dbReference>
<evidence type="ECO:0000313" key="3">
    <source>
        <dbReference type="EMBL" id="CAF3869221.1"/>
    </source>
</evidence>
<proteinExistence type="predicted"/>
<feature type="region of interest" description="Disordered" evidence="1">
    <location>
        <begin position="71"/>
        <end position="92"/>
    </location>
</feature>
<keyword evidence="4" id="KW-1185">Reference proteome</keyword>
<protein>
    <submittedName>
        <fullName evidence="2">Uncharacterized protein</fullName>
    </submittedName>
</protein>
<gene>
    <name evidence="2" type="ORF">GPM918_LOCUS18920</name>
    <name evidence="3" type="ORF">SRO942_LOCUS18917</name>
</gene>
<organism evidence="2 4">
    <name type="scientific">Didymodactylos carnosus</name>
    <dbReference type="NCBI Taxonomy" id="1234261"/>
    <lineage>
        <taxon>Eukaryota</taxon>
        <taxon>Metazoa</taxon>
        <taxon>Spiralia</taxon>
        <taxon>Gnathifera</taxon>
        <taxon>Rotifera</taxon>
        <taxon>Eurotatoria</taxon>
        <taxon>Bdelloidea</taxon>
        <taxon>Philodinida</taxon>
        <taxon>Philodinidae</taxon>
        <taxon>Didymodactylos</taxon>
    </lineage>
</organism>
<name>A0A814PGK3_9BILA</name>
<evidence type="ECO:0000313" key="4">
    <source>
        <dbReference type="Proteomes" id="UP000663829"/>
    </source>
</evidence>
<dbReference type="Proteomes" id="UP000681722">
    <property type="component" value="Unassembled WGS sequence"/>
</dbReference>
<comment type="caution">
    <text evidence="2">The sequence shown here is derived from an EMBL/GenBank/DDBJ whole genome shotgun (WGS) entry which is preliminary data.</text>
</comment>
<dbReference type="EMBL" id="CAJNOQ010005598">
    <property type="protein sequence ID" value="CAF1104572.1"/>
    <property type="molecule type" value="Genomic_DNA"/>
</dbReference>
<reference evidence="2" key="1">
    <citation type="submission" date="2021-02" db="EMBL/GenBank/DDBJ databases">
        <authorList>
            <person name="Nowell W R."/>
        </authorList>
    </citation>
    <scope>NUCLEOTIDE SEQUENCE</scope>
</reference>
<evidence type="ECO:0000256" key="1">
    <source>
        <dbReference type="SAM" id="MobiDB-lite"/>
    </source>
</evidence>